<dbReference type="AlphaFoldDB" id="A0A7K1LTR1"/>
<reference evidence="1 2" key="1">
    <citation type="submission" date="2019-07" db="EMBL/GenBank/DDBJ databases">
        <title>Gramella aestuarii sp. nov., isolated from a tidal flat, and emended description of Gramella echinicola.</title>
        <authorList>
            <person name="Liu L."/>
        </authorList>
    </citation>
    <scope>NUCLEOTIDE SEQUENCE [LARGE SCALE GENOMIC DNA]</scope>
    <source>
        <strain evidence="1 2">BS12</strain>
    </source>
</reference>
<protein>
    <submittedName>
        <fullName evidence="1">Uncharacterized protein</fullName>
    </submittedName>
</protein>
<name>A0A7K1LTR1_9FLAO</name>
<dbReference type="OrthoDB" id="1439281at2"/>
<gene>
    <name evidence="1" type="ORF">FLP08_14965</name>
</gene>
<proteinExistence type="predicted"/>
<organism evidence="1 2">
    <name type="scientific">Christiangramia aestuarii</name>
    <dbReference type="NCBI Taxonomy" id="1028746"/>
    <lineage>
        <taxon>Bacteria</taxon>
        <taxon>Pseudomonadati</taxon>
        <taxon>Bacteroidota</taxon>
        <taxon>Flavobacteriia</taxon>
        <taxon>Flavobacteriales</taxon>
        <taxon>Flavobacteriaceae</taxon>
        <taxon>Christiangramia</taxon>
    </lineage>
</organism>
<dbReference type="EMBL" id="VJVW01000009">
    <property type="protein sequence ID" value="MUP43880.1"/>
    <property type="molecule type" value="Genomic_DNA"/>
</dbReference>
<keyword evidence="2" id="KW-1185">Reference proteome</keyword>
<accession>A0A7K1LTR1</accession>
<dbReference type="Proteomes" id="UP000460416">
    <property type="component" value="Unassembled WGS sequence"/>
</dbReference>
<dbReference type="RefSeq" id="WP_162431102.1">
    <property type="nucleotide sequence ID" value="NZ_BAABGI010000007.1"/>
</dbReference>
<evidence type="ECO:0000313" key="1">
    <source>
        <dbReference type="EMBL" id="MUP43880.1"/>
    </source>
</evidence>
<comment type="caution">
    <text evidence="1">The sequence shown here is derived from an EMBL/GenBank/DDBJ whole genome shotgun (WGS) entry which is preliminary data.</text>
</comment>
<sequence length="227" mass="26665">MRNFLLLIFLFSISESIIGQNLEGIWMSYNDRIIDKNEWHSNNIEGVIINFDQNEISQIASDTSYQVRINQNESIIESEFANLNSKYKLYQTDSLEIEIASNTNSVFRPLNLNYPINSTREKIENLIVGDCWRILNDSIKTKFLNNIHPISDPNGKIKILETIWDQSRPLVGNWFIGEIKNNFFLFLTIEDTTERNIYQIVSVEKDKIVLIPMQEHHYKLREIKTCM</sequence>
<evidence type="ECO:0000313" key="2">
    <source>
        <dbReference type="Proteomes" id="UP000460416"/>
    </source>
</evidence>